<gene>
    <name evidence="2" type="ORF">MBHS_00422</name>
</gene>
<dbReference type="AlphaFoldDB" id="A0A1H6F6F4"/>
<evidence type="ECO:0000256" key="1">
    <source>
        <dbReference type="SAM" id="SignalP"/>
    </source>
</evidence>
<dbReference type="Proteomes" id="UP000236724">
    <property type="component" value="Unassembled WGS sequence"/>
</dbReference>
<protein>
    <submittedName>
        <fullName evidence="2">Uncharacterized protein</fullName>
    </submittedName>
</protein>
<organism evidence="2 3">
    <name type="scientific">Candidatus Venteria ishoeyi</name>
    <dbReference type="NCBI Taxonomy" id="1899563"/>
    <lineage>
        <taxon>Bacteria</taxon>
        <taxon>Pseudomonadati</taxon>
        <taxon>Pseudomonadota</taxon>
        <taxon>Gammaproteobacteria</taxon>
        <taxon>Thiotrichales</taxon>
        <taxon>Thiotrichaceae</taxon>
        <taxon>Venteria</taxon>
    </lineage>
</organism>
<sequence>MLKNNIFKVLASSKIAIAGLLAGEQQASAEPTGSLQTYPDNTPARVSPGNNYVDTAPVGDTFTWHSLYDNALTITVSGTPGSAYVLMFRVINPLNNQTIIPLTIFAEDFFPIPIFTGEDVTTFRRYQLPLDLSGLEGLDIQLFMIKEGDGKQIIISEVDTICIASNSRVCNGS</sequence>
<keyword evidence="3" id="KW-1185">Reference proteome</keyword>
<reference evidence="2 3" key="1">
    <citation type="submission" date="2016-10" db="EMBL/GenBank/DDBJ databases">
        <authorList>
            <person name="de Groot N.N."/>
        </authorList>
    </citation>
    <scope>NUCLEOTIDE SEQUENCE [LARGE SCALE GENOMIC DNA]</scope>
    <source>
        <strain evidence="2">MBHS1</strain>
    </source>
</reference>
<evidence type="ECO:0000313" key="3">
    <source>
        <dbReference type="Proteomes" id="UP000236724"/>
    </source>
</evidence>
<proteinExistence type="predicted"/>
<feature type="chain" id="PRO_5014958303" evidence="1">
    <location>
        <begin position="30"/>
        <end position="173"/>
    </location>
</feature>
<dbReference type="RefSeq" id="WP_103918623.1">
    <property type="nucleotide sequence ID" value="NZ_FMSV02000059.1"/>
</dbReference>
<accession>A0A1H6F6F4</accession>
<feature type="signal peptide" evidence="1">
    <location>
        <begin position="1"/>
        <end position="29"/>
    </location>
</feature>
<dbReference type="EMBL" id="FMSV02000059">
    <property type="protein sequence ID" value="SEH04574.1"/>
    <property type="molecule type" value="Genomic_DNA"/>
</dbReference>
<keyword evidence="1" id="KW-0732">Signal</keyword>
<evidence type="ECO:0000313" key="2">
    <source>
        <dbReference type="EMBL" id="SEH04574.1"/>
    </source>
</evidence>
<name>A0A1H6F6F4_9GAMM</name>